<feature type="compositionally biased region" description="Polar residues" evidence="3">
    <location>
        <begin position="1"/>
        <end position="17"/>
    </location>
</feature>
<sequence length="165" mass="18045">MTSVDSSLYLQNQSNAREPSPKIGKDGFLQILMTQLQNQDPTSPMDEGKFVSQMATFSQLEQTMNMADSIDKLSQKQNVSPILQYSHLIDQSVTYQRYDEETGEKQDTATAQVTAVGQHKGKAVLELANGENIYADVLVKVGTSEAGNNNSYSGDSVIDKESQGS</sequence>
<dbReference type="Pfam" id="PF03963">
    <property type="entry name" value="FlgD"/>
    <property type="match status" value="1"/>
</dbReference>
<evidence type="ECO:0000313" key="4">
    <source>
        <dbReference type="EMBL" id="MFC7745800.1"/>
    </source>
</evidence>
<organism evidence="4 5">
    <name type="scientific">Lentibacillus kimchii</name>
    <dbReference type="NCBI Taxonomy" id="1542911"/>
    <lineage>
        <taxon>Bacteria</taxon>
        <taxon>Bacillati</taxon>
        <taxon>Bacillota</taxon>
        <taxon>Bacilli</taxon>
        <taxon>Bacillales</taxon>
        <taxon>Bacillaceae</taxon>
        <taxon>Lentibacillus</taxon>
    </lineage>
</organism>
<feature type="compositionally biased region" description="Polar residues" evidence="3">
    <location>
        <begin position="145"/>
        <end position="154"/>
    </location>
</feature>
<dbReference type="InterPro" id="IPR005648">
    <property type="entry name" value="FlgD"/>
</dbReference>
<comment type="similarity">
    <text evidence="1">Belongs to the FlgD family.</text>
</comment>
<gene>
    <name evidence="4" type="primary">flgD</name>
    <name evidence="4" type="ORF">ACFQU8_00910</name>
</gene>
<name>A0ABW2URC6_9BACI</name>
<keyword evidence="4" id="KW-0966">Cell projection</keyword>
<keyword evidence="2" id="KW-1005">Bacterial flagellum biogenesis</keyword>
<dbReference type="Proteomes" id="UP001596620">
    <property type="component" value="Unassembled WGS sequence"/>
</dbReference>
<evidence type="ECO:0000256" key="3">
    <source>
        <dbReference type="SAM" id="MobiDB-lite"/>
    </source>
</evidence>
<proteinExistence type="inferred from homology"/>
<reference evidence="5" key="1">
    <citation type="journal article" date="2019" name="Int. J. Syst. Evol. Microbiol.">
        <title>The Global Catalogue of Microorganisms (GCM) 10K type strain sequencing project: providing services to taxonomists for standard genome sequencing and annotation.</title>
        <authorList>
            <consortium name="The Broad Institute Genomics Platform"/>
            <consortium name="The Broad Institute Genome Sequencing Center for Infectious Disease"/>
            <person name="Wu L."/>
            <person name="Ma J."/>
        </authorList>
    </citation>
    <scope>NUCLEOTIDE SEQUENCE [LARGE SCALE GENOMIC DNA]</scope>
    <source>
        <strain evidence="5">JCM 30234</strain>
    </source>
</reference>
<evidence type="ECO:0000256" key="2">
    <source>
        <dbReference type="ARBA" id="ARBA00022795"/>
    </source>
</evidence>
<feature type="region of interest" description="Disordered" evidence="3">
    <location>
        <begin position="144"/>
        <end position="165"/>
    </location>
</feature>
<dbReference type="NCBIfam" id="NF007197">
    <property type="entry name" value="PRK09618.1"/>
    <property type="match status" value="1"/>
</dbReference>
<feature type="region of interest" description="Disordered" evidence="3">
    <location>
        <begin position="1"/>
        <end position="24"/>
    </location>
</feature>
<keyword evidence="4" id="KW-0969">Cilium</keyword>
<accession>A0ABW2URC6</accession>
<keyword evidence="5" id="KW-1185">Reference proteome</keyword>
<evidence type="ECO:0000256" key="1">
    <source>
        <dbReference type="ARBA" id="ARBA00010577"/>
    </source>
</evidence>
<dbReference type="EMBL" id="JBHTGR010000001">
    <property type="protein sequence ID" value="MFC7745800.1"/>
    <property type="molecule type" value="Genomic_DNA"/>
</dbReference>
<evidence type="ECO:0000313" key="5">
    <source>
        <dbReference type="Proteomes" id="UP001596620"/>
    </source>
</evidence>
<keyword evidence="4" id="KW-0282">Flagellum</keyword>
<comment type="caution">
    <text evidence="4">The sequence shown here is derived from an EMBL/GenBank/DDBJ whole genome shotgun (WGS) entry which is preliminary data.</text>
</comment>
<protein>
    <submittedName>
        <fullName evidence="4">Flagellar hook assembly protein FlgD</fullName>
    </submittedName>
</protein>
<dbReference type="RefSeq" id="WP_382357271.1">
    <property type="nucleotide sequence ID" value="NZ_JBHTGR010000001.1"/>
</dbReference>